<sequence>MNHYGKVLTIGDKADSEAMMSKLVDWNNSSLKNVVDILKVIPDFFKFHLPRTQAADMGIELSPHSLLCNMISTQHGNVIPMVNDSITVAFKT</sequence>
<protein>
    <submittedName>
        <fullName evidence="1">Uncharacterized protein</fullName>
    </submittedName>
</protein>
<gene>
    <name evidence="1" type="ORF">QJV33_07855</name>
</gene>
<dbReference type="EMBL" id="JASBAN010000001">
    <property type="protein sequence ID" value="MDI2113188.1"/>
    <property type="molecule type" value="Genomic_DNA"/>
</dbReference>
<name>A0ABT6Q8F6_9PROT</name>
<comment type="caution">
    <text evidence="1">The sequence shown here is derived from an EMBL/GenBank/DDBJ whole genome shotgun (WGS) entry which is preliminary data.</text>
</comment>
<keyword evidence="2" id="KW-1185">Reference proteome</keyword>
<proteinExistence type="predicted"/>
<evidence type="ECO:0000313" key="1">
    <source>
        <dbReference type="EMBL" id="MDI2113188.1"/>
    </source>
</evidence>
<organism evidence="1 2">
    <name type="scientific">Commensalibacter nepenthis</name>
    <dbReference type="NCBI Taxonomy" id="3043872"/>
    <lineage>
        <taxon>Bacteria</taxon>
        <taxon>Pseudomonadati</taxon>
        <taxon>Pseudomonadota</taxon>
        <taxon>Alphaproteobacteria</taxon>
        <taxon>Acetobacterales</taxon>
        <taxon>Acetobacteraceae</taxon>
    </lineage>
</organism>
<reference evidence="1" key="1">
    <citation type="submission" date="2023-05" db="EMBL/GenBank/DDBJ databases">
        <title>Whole genome sequence of Commensalibacter sp.</title>
        <authorList>
            <person name="Charoenyingcharoen P."/>
            <person name="Yukphan P."/>
        </authorList>
    </citation>
    <scope>NUCLEOTIDE SEQUENCE</scope>
    <source>
        <strain evidence="1">TBRC 10068</strain>
    </source>
</reference>
<dbReference type="Proteomes" id="UP001431775">
    <property type="component" value="Unassembled WGS sequence"/>
</dbReference>
<dbReference type="RefSeq" id="WP_281462803.1">
    <property type="nucleotide sequence ID" value="NZ_JASBAN010000001.1"/>
</dbReference>
<evidence type="ECO:0000313" key="2">
    <source>
        <dbReference type="Proteomes" id="UP001431775"/>
    </source>
</evidence>
<accession>A0ABT6Q8F6</accession>